<comment type="caution">
    <text evidence="8">The sequence shown here is derived from an EMBL/GenBank/DDBJ whole genome shotgun (WGS) entry which is preliminary data.</text>
</comment>
<name>A0ABS4MDX8_9LACO</name>
<dbReference type="InterPro" id="IPR033132">
    <property type="entry name" value="GH_1_N_CS"/>
</dbReference>
<evidence type="ECO:0000256" key="5">
    <source>
        <dbReference type="PROSITE-ProRule" id="PRU10055"/>
    </source>
</evidence>
<dbReference type="InterPro" id="IPR018120">
    <property type="entry name" value="Glyco_hydro_1_AS"/>
</dbReference>
<dbReference type="EC" id="3.2.1.21" evidence="2"/>
<organism evidence="8 9">
    <name type="scientific">Lactobacillus colini</name>
    <dbReference type="NCBI Taxonomy" id="1819254"/>
    <lineage>
        <taxon>Bacteria</taxon>
        <taxon>Bacillati</taxon>
        <taxon>Bacillota</taxon>
        <taxon>Bacilli</taxon>
        <taxon>Lactobacillales</taxon>
        <taxon>Lactobacillaceae</taxon>
        <taxon>Lactobacillus</taxon>
    </lineage>
</organism>
<keyword evidence="4 7" id="KW-0326">Glycosidase</keyword>
<dbReference type="Gene3D" id="3.20.20.80">
    <property type="entry name" value="Glycosidases"/>
    <property type="match status" value="1"/>
</dbReference>
<dbReference type="InterPro" id="IPR017853">
    <property type="entry name" value="GH"/>
</dbReference>
<sequence>MSDLTLKSVKSLPKNFIWGAATAAYQVEGATQEDGKGINMWDEYLSKNPLYNPNPASDFYHRYSEDISLASKYGLNAIRLSISWVRIFPNFDNKVNRQGVQYYHNLFKCCLENNVTPYVTLHHFDSPQKMIETGDWLNRENIDKFVEYAKFCFREFSEVSHWFTINELMSLASGQYITGAFPPNHKNNLSEAIQAEHNMILAHSKVVLAFHRICKKGRIGCILALKPGFPNDKNSEADKEATKNYEVYNNVFLLDGILLGKYRTNTLKRMQNILSINHAKIKIETDDLEIMQKAAPLNGMFGMNYYRSEFIKSQEGQIKGIGSFANRNDISKTAWGWNIYPKGLYVMLKRISKNYPRLPPILITENGIGLDEKQSKNDGIIDDDERITFLDQHLYQLLKARSEGVNVIGYFIWSLEDQFSWVNGYGKRYGLFFVDFESQKRFIKKSALWCQKLSATMTEV</sequence>
<keyword evidence="3 7" id="KW-0378">Hydrolase</keyword>
<evidence type="ECO:0000313" key="9">
    <source>
        <dbReference type="Proteomes" id="UP001519292"/>
    </source>
</evidence>
<keyword evidence="9" id="KW-1185">Reference proteome</keyword>
<evidence type="ECO:0000313" key="8">
    <source>
        <dbReference type="EMBL" id="MBP2057587.1"/>
    </source>
</evidence>
<proteinExistence type="inferred from homology"/>
<dbReference type="PROSITE" id="PS00572">
    <property type="entry name" value="GLYCOSYL_HYDROL_F1_1"/>
    <property type="match status" value="1"/>
</dbReference>
<dbReference type="Proteomes" id="UP001519292">
    <property type="component" value="Unassembled WGS sequence"/>
</dbReference>
<dbReference type="GO" id="GO:0033920">
    <property type="term" value="F:6-phospho-beta-galactosidase activity"/>
    <property type="evidence" value="ECO:0007669"/>
    <property type="project" value="UniProtKB-EC"/>
</dbReference>
<dbReference type="EMBL" id="JAGGLU010000003">
    <property type="protein sequence ID" value="MBP2057587.1"/>
    <property type="molecule type" value="Genomic_DNA"/>
</dbReference>
<dbReference type="PANTHER" id="PTHR10353:SF36">
    <property type="entry name" value="LP05116P"/>
    <property type="match status" value="1"/>
</dbReference>
<evidence type="ECO:0000256" key="7">
    <source>
        <dbReference type="RuleBase" id="RU004468"/>
    </source>
</evidence>
<evidence type="ECO:0000256" key="1">
    <source>
        <dbReference type="ARBA" id="ARBA00010838"/>
    </source>
</evidence>
<dbReference type="SUPFAM" id="SSF51445">
    <property type="entry name" value="(Trans)glycosidases"/>
    <property type="match status" value="1"/>
</dbReference>
<dbReference type="PANTHER" id="PTHR10353">
    <property type="entry name" value="GLYCOSYL HYDROLASE"/>
    <property type="match status" value="1"/>
</dbReference>
<comment type="similarity">
    <text evidence="1 6">Belongs to the glycosyl hydrolase 1 family.</text>
</comment>
<accession>A0ABS4MDX8</accession>
<gene>
    <name evidence="8" type="ORF">J2Z60_000758</name>
</gene>
<dbReference type="NCBIfam" id="NF010036">
    <property type="entry name" value="PRK13511.1"/>
    <property type="match status" value="1"/>
</dbReference>
<dbReference type="RefSeq" id="WP_209686330.1">
    <property type="nucleotide sequence ID" value="NZ_JAGGLU010000003.1"/>
</dbReference>
<dbReference type="PROSITE" id="PS00653">
    <property type="entry name" value="GLYCOSYL_HYDROL_F1_2"/>
    <property type="match status" value="1"/>
</dbReference>
<evidence type="ECO:0000256" key="6">
    <source>
        <dbReference type="RuleBase" id="RU003690"/>
    </source>
</evidence>
<evidence type="ECO:0000256" key="2">
    <source>
        <dbReference type="ARBA" id="ARBA00012744"/>
    </source>
</evidence>
<reference evidence="8 9" key="1">
    <citation type="submission" date="2021-03" db="EMBL/GenBank/DDBJ databases">
        <title>Genomic Encyclopedia of Type Strains, Phase IV (KMG-IV): sequencing the most valuable type-strain genomes for metagenomic binning, comparative biology and taxonomic classification.</title>
        <authorList>
            <person name="Goeker M."/>
        </authorList>
    </citation>
    <scope>NUCLEOTIDE SEQUENCE [LARGE SCALE GENOMIC DNA]</scope>
    <source>
        <strain evidence="8 9">DSM 101872</strain>
    </source>
</reference>
<dbReference type="InterPro" id="IPR001360">
    <property type="entry name" value="Glyco_hydro_1"/>
</dbReference>
<evidence type="ECO:0000256" key="3">
    <source>
        <dbReference type="ARBA" id="ARBA00022801"/>
    </source>
</evidence>
<dbReference type="PRINTS" id="PR00131">
    <property type="entry name" value="GLHYDRLASE1"/>
</dbReference>
<feature type="active site" description="Nucleophile" evidence="5">
    <location>
        <position position="365"/>
    </location>
</feature>
<protein>
    <recommendedName>
        <fullName evidence="2">beta-glucosidase</fullName>
        <ecNumber evidence="2">3.2.1.21</ecNumber>
    </recommendedName>
</protein>
<evidence type="ECO:0000256" key="4">
    <source>
        <dbReference type="ARBA" id="ARBA00023295"/>
    </source>
</evidence>
<dbReference type="Pfam" id="PF00232">
    <property type="entry name" value="Glyco_hydro_1"/>
    <property type="match status" value="1"/>
</dbReference>